<dbReference type="FunFam" id="2.130.10.30:FF:000028">
    <property type="entry name" value="PH, RCC1 and FYVE domains-containing protein 1"/>
    <property type="match status" value="1"/>
</dbReference>
<dbReference type="CDD" id="cd00065">
    <property type="entry name" value="FYVE_like_SF"/>
    <property type="match status" value="1"/>
</dbReference>
<feature type="repeat" description="RCC1" evidence="6">
    <location>
        <begin position="412"/>
        <end position="463"/>
    </location>
</feature>
<dbReference type="SUPFAM" id="SSF50985">
    <property type="entry name" value="RCC1/BLIP-II"/>
    <property type="match status" value="1"/>
</dbReference>
<dbReference type="AlphaFoldDB" id="A0AAV3NS84"/>
<dbReference type="GO" id="GO:0008270">
    <property type="term" value="F:zinc ion binding"/>
    <property type="evidence" value="ECO:0007669"/>
    <property type="project" value="UniProtKB-KW"/>
</dbReference>
<feature type="coiled-coil region" evidence="7">
    <location>
        <begin position="845"/>
        <end position="914"/>
    </location>
</feature>
<evidence type="ECO:0000256" key="8">
    <source>
        <dbReference type="SAM" id="MobiDB-lite"/>
    </source>
</evidence>
<dbReference type="Proteomes" id="UP001454036">
    <property type="component" value="Unassembled WGS sequence"/>
</dbReference>
<feature type="compositionally biased region" description="Polar residues" evidence="8">
    <location>
        <begin position="137"/>
        <end position="147"/>
    </location>
</feature>
<comment type="caution">
    <text evidence="11">The sequence shown here is derived from an EMBL/GenBank/DDBJ whole genome shotgun (WGS) entry which is preliminary data.</text>
</comment>
<dbReference type="SUPFAM" id="SSF50729">
    <property type="entry name" value="PH domain-like"/>
    <property type="match status" value="1"/>
</dbReference>
<keyword evidence="4" id="KW-0862">Zinc</keyword>
<evidence type="ECO:0000256" key="3">
    <source>
        <dbReference type="ARBA" id="ARBA00022771"/>
    </source>
</evidence>
<feature type="repeat" description="RCC1" evidence="6">
    <location>
        <begin position="243"/>
        <end position="304"/>
    </location>
</feature>
<evidence type="ECO:0000313" key="12">
    <source>
        <dbReference type="Proteomes" id="UP001454036"/>
    </source>
</evidence>
<dbReference type="SMART" id="SM00064">
    <property type="entry name" value="FYVE"/>
    <property type="match status" value="1"/>
</dbReference>
<dbReference type="SUPFAM" id="SSF57903">
    <property type="entry name" value="FYVE/PHD zinc finger"/>
    <property type="match status" value="1"/>
</dbReference>
<evidence type="ECO:0000259" key="10">
    <source>
        <dbReference type="PROSITE" id="PS51514"/>
    </source>
</evidence>
<feature type="compositionally biased region" description="Basic and acidic residues" evidence="8">
    <location>
        <begin position="1149"/>
        <end position="1160"/>
    </location>
</feature>
<dbReference type="PRINTS" id="PR00633">
    <property type="entry name" value="RCCNDNSATION"/>
</dbReference>
<keyword evidence="2" id="KW-0677">Repeat</keyword>
<dbReference type="Pfam" id="PF16457">
    <property type="entry name" value="PH_12"/>
    <property type="match status" value="1"/>
</dbReference>
<feature type="domain" description="BRX" evidence="10">
    <location>
        <begin position="1158"/>
        <end position="1213"/>
    </location>
</feature>
<dbReference type="InterPro" id="IPR000306">
    <property type="entry name" value="Znf_FYVE"/>
</dbReference>
<keyword evidence="3 5" id="KW-0863">Zinc-finger</keyword>
<feature type="repeat" description="RCC1" evidence="6">
    <location>
        <begin position="305"/>
        <end position="356"/>
    </location>
</feature>
<dbReference type="Gene3D" id="2.130.10.30">
    <property type="entry name" value="Regulator of chromosome condensation 1/beta-lactamase-inhibitor protein II"/>
    <property type="match status" value="2"/>
</dbReference>
<evidence type="ECO:0000256" key="2">
    <source>
        <dbReference type="ARBA" id="ARBA00022737"/>
    </source>
</evidence>
<name>A0AAV3NS84_LITER</name>
<dbReference type="InterPro" id="IPR009091">
    <property type="entry name" value="RCC1/BLIP-II"/>
</dbReference>
<keyword evidence="12" id="KW-1185">Reference proteome</keyword>
<dbReference type="InterPro" id="IPR051210">
    <property type="entry name" value="Ub_ligase/GEF_domain"/>
</dbReference>
<sequence length="1217" mass="133886">MADLQRHALAERDIDQAITALKKGAYLLKYGRRGRPKFCPFRLSQDESSLIWYYGKQEKKIDLRNVTRILPGQRTAIFQRYPRPEKDYQSFSLLYDDRSLDLICKDKDEAEVWFAGLKALISGGSYRRIKYEPKSEGASSDGLNSHRPSVSVPSVDPSGIPLTENIGQSRLGKAFADIVSYTAANKNYNSPDTSAQSLNSVSPVVEEDVAVRCSSTEAWRVSISSGVSSSSQSSLHEDFDTLGDCFIWGEGTGNAVLGGGELRINYSSGPKVDSHLPKALESSTILNVRSIAGGSRHALLVTKHGEVYSWGEESGGRLGQGVATDVSHPKLISTLTGRNVEMVDCGEFHSCAITHSGDLYTWGDGTMSSGLLGHGSKVNHWIPRKIGGLLEGLPISYVSCGPWHTALVTSGGQLFTFGDGTFGALGHGDHHGVETPREVEALKGLRSLRVACGAWHTAAVVAVTTDVFEEGPIDGALTGKLFTWGDGDKGRLGHGYNKSRSVPECIVSLANIDFTKVACGCDTTVALTYSGLVYTMGSNAHGQLGSPSTDRMIPSCIEGPLGESYVQEIACGSHHVVALTSKSEVYTWGKGTNGQLGHGNYEDRRIPTLVDSLKDKQVKSITCGSNFTAIVCLHKTVSGDENTVCSGCQIAFNFRRKKHNCYNCGLGFCHTCSSRKSMKASLAPNSSKPYRVCDDCLSKLQKVVASGSSSQMPKMRNGSVGVSRDSAEEFTGPARRRLSPSGSFKYEGRISKSSMKTDMNDIFISPEDGNAMRENFPLDTPKTVSFGNFLSIPYYPISVSRTTSPMPCRRSSIHSVMSMPALPVNASDMLPDYTSRACGILQDEIKCLKAQVEEFACKSRHLQAELEKKSIQLKEATTLAEKEAEEKQATKEVIKSLSERLEEMANRVSELQTDKRYSNEHLSYPDDLHNGSIVHNQEQEFNDSNHQRGNHIAEGATVLSGEQQLDDVSHKLVEHITDDKLDLDAQQNLNDLDHKLDEHISYDNSNRDAEQKLYDLKHKLGKHTADQLKDYQAGPVDHGPVDSHDGLKHKLGKHTADLNSDFNAEERRNGPKQKPGIHIADVNSDVTAGQKRDGHKNKHRKHIVDDNSDLNVEQKLNLNYLPEEQSNETSEATSKSDPSDNSTAPALANEKKEKTHKQERMIQEDTGVYITLSTLPTGGNELKRVRFSRKRFTEQQADKWWKENLTKVTRRHDLRKL</sequence>
<keyword evidence="7" id="KW-0175">Coiled coil</keyword>
<feature type="repeat" description="RCC1" evidence="6">
    <location>
        <begin position="479"/>
        <end position="530"/>
    </location>
</feature>
<feature type="repeat" description="RCC1" evidence="6">
    <location>
        <begin position="357"/>
        <end position="411"/>
    </location>
</feature>
<feature type="repeat" description="RCC1" evidence="6">
    <location>
        <begin position="531"/>
        <end position="582"/>
    </location>
</feature>
<proteinExistence type="predicted"/>
<protein>
    <submittedName>
        <fullName evidence="11">Guanyl-nucleotide exchange factor</fullName>
    </submittedName>
</protein>
<evidence type="ECO:0000313" key="11">
    <source>
        <dbReference type="EMBL" id="GAA0141686.1"/>
    </source>
</evidence>
<feature type="compositionally biased region" description="Basic residues" evidence="8">
    <location>
        <begin position="1093"/>
        <end position="1102"/>
    </location>
</feature>
<reference evidence="11 12" key="1">
    <citation type="submission" date="2024-01" db="EMBL/GenBank/DDBJ databases">
        <title>The complete chloroplast genome sequence of Lithospermum erythrorhizon: insights into the phylogenetic relationship among Boraginaceae species and the maternal lineages of purple gromwells.</title>
        <authorList>
            <person name="Okada T."/>
            <person name="Watanabe K."/>
        </authorList>
    </citation>
    <scope>NUCLEOTIDE SEQUENCE [LARGE SCALE GENOMIC DNA]</scope>
</reference>
<feature type="domain" description="FYVE-type" evidence="9">
    <location>
        <begin position="639"/>
        <end position="701"/>
    </location>
</feature>
<evidence type="ECO:0000256" key="4">
    <source>
        <dbReference type="ARBA" id="ARBA00022833"/>
    </source>
</evidence>
<dbReference type="Pfam" id="PF25390">
    <property type="entry name" value="WD40_RLD"/>
    <property type="match status" value="1"/>
</dbReference>
<dbReference type="Pfam" id="PF01363">
    <property type="entry name" value="FYVE"/>
    <property type="match status" value="1"/>
</dbReference>
<dbReference type="InterPro" id="IPR011993">
    <property type="entry name" value="PH-like_dom_sf"/>
</dbReference>
<accession>A0AAV3NS84</accession>
<evidence type="ECO:0000259" key="9">
    <source>
        <dbReference type="PROSITE" id="PS50178"/>
    </source>
</evidence>
<feature type="region of interest" description="Disordered" evidence="8">
    <location>
        <begin position="134"/>
        <end position="156"/>
    </location>
</feature>
<evidence type="ECO:0000256" key="7">
    <source>
        <dbReference type="SAM" id="Coils"/>
    </source>
</evidence>
<dbReference type="PROSITE" id="PS50012">
    <property type="entry name" value="RCC1_3"/>
    <property type="match status" value="7"/>
</dbReference>
<dbReference type="PROSITE" id="PS51514">
    <property type="entry name" value="BRX"/>
    <property type="match status" value="1"/>
</dbReference>
<feature type="repeat" description="RCC1" evidence="6">
    <location>
        <begin position="583"/>
        <end position="634"/>
    </location>
</feature>
<dbReference type="CDD" id="cd13365">
    <property type="entry name" value="PH_PLC_plant-like"/>
    <property type="match status" value="1"/>
</dbReference>
<dbReference type="InterPro" id="IPR000408">
    <property type="entry name" value="Reg_chr_condens"/>
</dbReference>
<evidence type="ECO:0000256" key="5">
    <source>
        <dbReference type="PROSITE-ProRule" id="PRU00091"/>
    </source>
</evidence>
<dbReference type="Pfam" id="PF08381">
    <property type="entry name" value="BRX"/>
    <property type="match status" value="1"/>
</dbReference>
<evidence type="ECO:0000256" key="6">
    <source>
        <dbReference type="PROSITE-ProRule" id="PRU00235"/>
    </source>
</evidence>
<dbReference type="PROSITE" id="PS50178">
    <property type="entry name" value="ZF_FYVE"/>
    <property type="match status" value="1"/>
</dbReference>
<feature type="region of interest" description="Disordered" evidence="8">
    <location>
        <begin position="1031"/>
        <end position="1160"/>
    </location>
</feature>
<dbReference type="InterPro" id="IPR058923">
    <property type="entry name" value="RCC1-like_dom"/>
</dbReference>
<dbReference type="PANTHER" id="PTHR22870:SF358">
    <property type="entry name" value="REGULATOR OF CHROMOSOME CONDENSATION (RCC1) FAMILY WITH FYVE ZINC FINGER DOMAIN-CONTAINING PROTEIN"/>
    <property type="match status" value="1"/>
</dbReference>
<feature type="compositionally biased region" description="Polar residues" evidence="8">
    <location>
        <begin position="1127"/>
        <end position="1144"/>
    </location>
</feature>
<dbReference type="InterPro" id="IPR013083">
    <property type="entry name" value="Znf_RING/FYVE/PHD"/>
</dbReference>
<feature type="compositionally biased region" description="Basic and acidic residues" evidence="8">
    <location>
        <begin position="1039"/>
        <end position="1048"/>
    </location>
</feature>
<dbReference type="InterPro" id="IPR013591">
    <property type="entry name" value="Brevis_radix_dom"/>
</dbReference>
<gene>
    <name evidence="11" type="ORF">LIER_02773</name>
</gene>
<dbReference type="InterPro" id="IPR001849">
    <property type="entry name" value="PH_domain"/>
</dbReference>
<dbReference type="PROSITE" id="PS00626">
    <property type="entry name" value="RCC1_2"/>
    <property type="match status" value="3"/>
</dbReference>
<dbReference type="PANTHER" id="PTHR22870">
    <property type="entry name" value="REGULATOR OF CHROMOSOME CONDENSATION"/>
    <property type="match status" value="1"/>
</dbReference>
<dbReference type="EMBL" id="BAABME010000313">
    <property type="protein sequence ID" value="GAA0141686.1"/>
    <property type="molecule type" value="Genomic_DNA"/>
</dbReference>
<dbReference type="InterPro" id="IPR011011">
    <property type="entry name" value="Znf_FYVE_PHD"/>
</dbReference>
<feature type="region of interest" description="Disordered" evidence="8">
    <location>
        <begin position="707"/>
        <end position="734"/>
    </location>
</feature>
<dbReference type="Gene3D" id="3.30.40.10">
    <property type="entry name" value="Zinc/RING finger domain, C3HC4 (zinc finger)"/>
    <property type="match status" value="1"/>
</dbReference>
<dbReference type="Gene3D" id="2.30.29.30">
    <property type="entry name" value="Pleckstrin-homology domain (PH domain)/Phosphotyrosine-binding domain (PTB)"/>
    <property type="match status" value="1"/>
</dbReference>
<keyword evidence="1" id="KW-0479">Metal-binding</keyword>
<organism evidence="11 12">
    <name type="scientific">Lithospermum erythrorhizon</name>
    <name type="common">Purple gromwell</name>
    <name type="synonym">Lithospermum officinale var. erythrorhizon</name>
    <dbReference type="NCBI Taxonomy" id="34254"/>
    <lineage>
        <taxon>Eukaryota</taxon>
        <taxon>Viridiplantae</taxon>
        <taxon>Streptophyta</taxon>
        <taxon>Embryophyta</taxon>
        <taxon>Tracheophyta</taxon>
        <taxon>Spermatophyta</taxon>
        <taxon>Magnoliopsida</taxon>
        <taxon>eudicotyledons</taxon>
        <taxon>Gunneridae</taxon>
        <taxon>Pentapetalae</taxon>
        <taxon>asterids</taxon>
        <taxon>lamiids</taxon>
        <taxon>Boraginales</taxon>
        <taxon>Boraginaceae</taxon>
        <taxon>Boraginoideae</taxon>
        <taxon>Lithospermeae</taxon>
        <taxon>Lithospermum</taxon>
    </lineage>
</organism>
<dbReference type="InterPro" id="IPR017455">
    <property type="entry name" value="Znf_FYVE-rel"/>
</dbReference>
<evidence type="ECO:0000256" key="1">
    <source>
        <dbReference type="ARBA" id="ARBA00022723"/>
    </source>
</evidence>